<dbReference type="PANTHER" id="PTHR10010:SF46">
    <property type="entry name" value="SODIUM-DEPENDENT PHOSPHATE TRANSPORT PROTEIN 2B"/>
    <property type="match status" value="1"/>
</dbReference>
<accession>A0ABV1HFA1</accession>
<feature type="transmembrane region" description="Helical" evidence="6">
    <location>
        <begin position="84"/>
        <end position="104"/>
    </location>
</feature>
<dbReference type="Gene3D" id="1.20.58.220">
    <property type="entry name" value="Phosphate transport system protein phou homolog 2, domain 2"/>
    <property type="match status" value="1"/>
</dbReference>
<evidence type="ECO:0000256" key="3">
    <source>
        <dbReference type="ARBA" id="ARBA00022692"/>
    </source>
</evidence>
<dbReference type="InterPro" id="IPR003841">
    <property type="entry name" value="Na/Pi_transpt"/>
</dbReference>
<keyword evidence="9" id="KW-1185">Reference proteome</keyword>
<comment type="subcellular location">
    <subcellularLocation>
        <location evidence="1">Cell membrane</location>
        <topology evidence="1">Multi-pass membrane protein</topology>
    </subcellularLocation>
</comment>
<evidence type="ECO:0000256" key="1">
    <source>
        <dbReference type="ARBA" id="ARBA00004651"/>
    </source>
</evidence>
<keyword evidence="5 6" id="KW-0472">Membrane</keyword>
<feature type="transmembrane region" description="Helical" evidence="6">
    <location>
        <begin position="116"/>
        <end position="136"/>
    </location>
</feature>
<evidence type="ECO:0000256" key="4">
    <source>
        <dbReference type="ARBA" id="ARBA00022989"/>
    </source>
</evidence>
<dbReference type="Proteomes" id="UP001454489">
    <property type="component" value="Unassembled WGS sequence"/>
</dbReference>
<keyword evidence="3 6" id="KW-0812">Transmembrane</keyword>
<feature type="transmembrane region" description="Helical" evidence="6">
    <location>
        <begin position="49"/>
        <end position="72"/>
    </location>
</feature>
<feature type="domain" description="PhoU" evidence="7">
    <location>
        <begin position="467"/>
        <end position="546"/>
    </location>
</feature>
<feature type="transmembrane region" description="Helical" evidence="6">
    <location>
        <begin position="148"/>
        <end position="166"/>
    </location>
</feature>
<dbReference type="EMBL" id="JBBMEX010000009">
    <property type="protein sequence ID" value="MEQ2558190.1"/>
    <property type="molecule type" value="Genomic_DNA"/>
</dbReference>
<feature type="transmembrane region" description="Helical" evidence="6">
    <location>
        <begin position="286"/>
        <end position="308"/>
    </location>
</feature>
<sequence length="592" mass="64918">MDFFDLLTMVGGLALFLYGMDVMGDGLAKTSGGKLEQILEKLTSTPIKAVLLGAGVTAVIQSSSATTVMVVGFVNSGIMKLSQAVGIIMGANVGTTITSWILSLTGIESENFFIQLLKPSSFAPILALIGIFMMMLTKDSKKKDIASIMLGFAVLMFGMETMSEAVKPLADVPEFTNILMIFTNPILGMLAGLVLTAVIQSSSASVGILQALCATGSMSFGIALPIIMGQNIGTCVTAMISSIGAKKNAKRAALIHLYFNIIGTVLFMIVFYAINSFVHFEFLNDAANPMGIAVIHSTFNIAATLVLLPFGKVLVKLATLTIPETEDEKVEEIPDATKLLDTRFLEKPAFAVAQCKNVGIEMAKLAQRSLEYAIDSITDYDQKKVKDVFRLEDMIDHYEDELGTYLMKLSGKPLSDEDNHTVSNLFHCMGDFERISDHALNLAETAMEMQAKEETFSEKAKGELVTYGEAVKEIMDLSVEAYKSGSMALAERVEPLEEVIDDLNVKIKNHHVKRLRKGKCTIELGLSLSDILTNYERVADHCSNIAVCLIQVEEDGFETHEYLNEVKQKDNKDFQNLYQMYYNKYQIGKADK</sequence>
<proteinExistence type="predicted"/>
<evidence type="ECO:0000256" key="2">
    <source>
        <dbReference type="ARBA" id="ARBA00022475"/>
    </source>
</evidence>
<dbReference type="RefSeq" id="WP_178052268.1">
    <property type="nucleotide sequence ID" value="NZ_JBBMEX010000009.1"/>
</dbReference>
<evidence type="ECO:0000313" key="8">
    <source>
        <dbReference type="EMBL" id="MEQ2558190.1"/>
    </source>
</evidence>
<reference evidence="8 9" key="1">
    <citation type="submission" date="2024-03" db="EMBL/GenBank/DDBJ databases">
        <title>Human intestinal bacterial collection.</title>
        <authorList>
            <person name="Pauvert C."/>
            <person name="Hitch T.C.A."/>
            <person name="Clavel T."/>
        </authorList>
    </citation>
    <scope>NUCLEOTIDE SEQUENCE [LARGE SCALE GENOMIC DNA]</scope>
    <source>
        <strain evidence="8 9">CLA-AA-H185</strain>
    </source>
</reference>
<keyword evidence="4 6" id="KW-1133">Transmembrane helix</keyword>
<evidence type="ECO:0000256" key="5">
    <source>
        <dbReference type="ARBA" id="ARBA00023136"/>
    </source>
</evidence>
<feature type="transmembrane region" description="Helical" evidence="6">
    <location>
        <begin position="6"/>
        <end position="28"/>
    </location>
</feature>
<dbReference type="NCBIfam" id="TIGR00704">
    <property type="entry name" value="NaPi_cotrn_rel"/>
    <property type="match status" value="1"/>
</dbReference>
<dbReference type="InterPro" id="IPR026022">
    <property type="entry name" value="PhoU_dom"/>
</dbReference>
<gene>
    <name evidence="8" type="ORF">WMO43_09950</name>
</gene>
<feature type="transmembrane region" description="Helical" evidence="6">
    <location>
        <begin position="178"/>
        <end position="199"/>
    </location>
</feature>
<name>A0ABV1HFA1_9FIRM</name>
<evidence type="ECO:0000259" key="7">
    <source>
        <dbReference type="Pfam" id="PF01895"/>
    </source>
</evidence>
<feature type="domain" description="PhoU" evidence="7">
    <location>
        <begin position="361"/>
        <end position="445"/>
    </location>
</feature>
<organism evidence="8 9">
    <name type="scientific">Maccoyibacter intestinihominis</name>
    <dbReference type="NCBI Taxonomy" id="3133499"/>
    <lineage>
        <taxon>Bacteria</taxon>
        <taxon>Bacillati</taxon>
        <taxon>Bacillota</taxon>
        <taxon>Clostridia</taxon>
        <taxon>Lachnospirales</taxon>
        <taxon>Lachnospiraceae</taxon>
        <taxon>Maccoyibacter</taxon>
    </lineage>
</organism>
<comment type="caution">
    <text evidence="8">The sequence shown here is derived from an EMBL/GenBank/DDBJ whole genome shotgun (WGS) entry which is preliminary data.</text>
</comment>
<dbReference type="Pfam" id="PF02690">
    <property type="entry name" value="Na_Pi_cotrans"/>
    <property type="match status" value="1"/>
</dbReference>
<dbReference type="InterPro" id="IPR038078">
    <property type="entry name" value="PhoU-like_sf"/>
</dbReference>
<dbReference type="SUPFAM" id="SSF109755">
    <property type="entry name" value="PhoU-like"/>
    <property type="match status" value="1"/>
</dbReference>
<protein>
    <submittedName>
        <fullName evidence="8">Na/Pi cotransporter family protein</fullName>
    </submittedName>
</protein>
<evidence type="ECO:0000313" key="9">
    <source>
        <dbReference type="Proteomes" id="UP001454489"/>
    </source>
</evidence>
<dbReference type="NCBIfam" id="NF037997">
    <property type="entry name" value="Na_Pi_symport"/>
    <property type="match status" value="1"/>
</dbReference>
<feature type="transmembrane region" description="Helical" evidence="6">
    <location>
        <begin position="252"/>
        <end position="274"/>
    </location>
</feature>
<dbReference type="PANTHER" id="PTHR10010">
    <property type="entry name" value="SOLUTE CARRIER FAMILY 34 SODIUM PHOSPHATE , MEMBER 2-RELATED"/>
    <property type="match status" value="1"/>
</dbReference>
<keyword evidence="2" id="KW-1003">Cell membrane</keyword>
<dbReference type="Pfam" id="PF01895">
    <property type="entry name" value="PhoU"/>
    <property type="match status" value="2"/>
</dbReference>
<evidence type="ECO:0000256" key="6">
    <source>
        <dbReference type="SAM" id="Phobius"/>
    </source>
</evidence>
<dbReference type="InterPro" id="IPR004633">
    <property type="entry name" value="NaPi_cotrn-rel/YqeW-like"/>
</dbReference>